<organism evidence="5 6">
    <name type="scientific">Pararhizobium mangrovi</name>
    <dbReference type="NCBI Taxonomy" id="2590452"/>
    <lineage>
        <taxon>Bacteria</taxon>
        <taxon>Pseudomonadati</taxon>
        <taxon>Pseudomonadota</taxon>
        <taxon>Alphaproteobacteria</taxon>
        <taxon>Hyphomicrobiales</taxon>
        <taxon>Rhizobiaceae</taxon>
        <taxon>Rhizobium/Agrobacterium group</taxon>
        <taxon>Pararhizobium</taxon>
    </lineage>
</organism>
<evidence type="ECO:0000256" key="1">
    <source>
        <dbReference type="ARBA" id="ARBA00023015"/>
    </source>
</evidence>
<dbReference type="GO" id="GO:0003677">
    <property type="term" value="F:DNA binding"/>
    <property type="evidence" value="ECO:0007669"/>
    <property type="project" value="UniProtKB-KW"/>
</dbReference>
<dbReference type="SMART" id="SM00345">
    <property type="entry name" value="HTH_GNTR"/>
    <property type="match status" value="1"/>
</dbReference>
<comment type="caution">
    <text evidence="5">The sequence shown here is derived from an EMBL/GenBank/DDBJ whole genome shotgun (WGS) entry which is preliminary data.</text>
</comment>
<dbReference type="InterPro" id="IPR036388">
    <property type="entry name" value="WH-like_DNA-bd_sf"/>
</dbReference>
<dbReference type="SUPFAM" id="SSF46785">
    <property type="entry name" value="Winged helix' DNA-binding domain"/>
    <property type="match status" value="1"/>
</dbReference>
<dbReference type="Pfam" id="PF00392">
    <property type="entry name" value="GntR"/>
    <property type="match status" value="1"/>
</dbReference>
<name>A0A506U8J2_9HYPH</name>
<accession>A0A506U8J2</accession>
<keyword evidence="2" id="KW-0238">DNA-binding</keyword>
<evidence type="ECO:0000313" key="6">
    <source>
        <dbReference type="Proteomes" id="UP000320314"/>
    </source>
</evidence>
<dbReference type="AlphaFoldDB" id="A0A506U8J2"/>
<dbReference type="PANTHER" id="PTHR38445:SF9">
    <property type="entry name" value="HTH-TYPE TRANSCRIPTIONAL REPRESSOR YTRA"/>
    <property type="match status" value="1"/>
</dbReference>
<dbReference type="OrthoDB" id="7173258at2"/>
<sequence length="341" mass="36682">MRITGLERLRGDMEFFVDRTLPVGLRTQLQGLIEYGIACGELMPGAALPSVRELSETVGVAPMTVSQVYTDLKRAGLIETRPGAGSFVSHSGSTSRGAMRQGGAKLHHQINDLVDAGEAMGLGASELVALVHASAVYRERVGRRFRIALVGLFPAATASYARRLGEQVGRAATVEPMTVAEIERDAEKLMRAKAADLVVTFANRRREVAALVPGTRVAAVSFIPSEETRRALASLDSNHRIAAVSRFADFLPIMTAGVRRFAPHLETVRGVTIETEGLDDIVAWADAVIYATGAESVVAHVSGDKTVFEYRHAPDAADVEREIIPLIGRSAEPIQEDKEAS</sequence>
<dbReference type="InterPro" id="IPR000524">
    <property type="entry name" value="Tscrpt_reg_HTH_GntR"/>
</dbReference>
<keyword evidence="3" id="KW-0804">Transcription</keyword>
<evidence type="ECO:0000313" key="5">
    <source>
        <dbReference type="EMBL" id="TPW29656.1"/>
    </source>
</evidence>
<dbReference type="EMBL" id="VHLH01000010">
    <property type="protein sequence ID" value="TPW29656.1"/>
    <property type="molecule type" value="Genomic_DNA"/>
</dbReference>
<proteinExistence type="predicted"/>
<dbReference type="CDD" id="cd07377">
    <property type="entry name" value="WHTH_GntR"/>
    <property type="match status" value="1"/>
</dbReference>
<evidence type="ECO:0000259" key="4">
    <source>
        <dbReference type="PROSITE" id="PS50949"/>
    </source>
</evidence>
<gene>
    <name evidence="5" type="ORF">FJU11_07405</name>
</gene>
<evidence type="ECO:0000256" key="2">
    <source>
        <dbReference type="ARBA" id="ARBA00023125"/>
    </source>
</evidence>
<keyword evidence="6" id="KW-1185">Reference proteome</keyword>
<dbReference type="GO" id="GO:0003700">
    <property type="term" value="F:DNA-binding transcription factor activity"/>
    <property type="evidence" value="ECO:0007669"/>
    <property type="project" value="InterPro"/>
</dbReference>
<dbReference type="Gene3D" id="1.10.10.10">
    <property type="entry name" value="Winged helix-like DNA-binding domain superfamily/Winged helix DNA-binding domain"/>
    <property type="match status" value="1"/>
</dbReference>
<dbReference type="PANTHER" id="PTHR38445">
    <property type="entry name" value="HTH-TYPE TRANSCRIPTIONAL REPRESSOR YTRA"/>
    <property type="match status" value="1"/>
</dbReference>
<dbReference type="PROSITE" id="PS50949">
    <property type="entry name" value="HTH_GNTR"/>
    <property type="match status" value="1"/>
</dbReference>
<evidence type="ECO:0000256" key="3">
    <source>
        <dbReference type="ARBA" id="ARBA00023163"/>
    </source>
</evidence>
<protein>
    <submittedName>
        <fullName evidence="5">GntR family transcriptional regulator</fullName>
    </submittedName>
</protein>
<dbReference type="Proteomes" id="UP000320314">
    <property type="component" value="Unassembled WGS sequence"/>
</dbReference>
<reference evidence="5 6" key="1">
    <citation type="submission" date="2019-06" db="EMBL/GenBank/DDBJ databases">
        <authorList>
            <person name="Li M."/>
        </authorList>
    </citation>
    <scope>NUCLEOTIDE SEQUENCE [LARGE SCALE GENOMIC DNA]</scope>
    <source>
        <strain evidence="5 6">BGMRC6574</strain>
    </source>
</reference>
<keyword evidence="1" id="KW-0805">Transcription regulation</keyword>
<dbReference type="InterPro" id="IPR036390">
    <property type="entry name" value="WH_DNA-bd_sf"/>
</dbReference>
<feature type="domain" description="HTH gntR-type" evidence="4">
    <location>
        <begin position="23"/>
        <end position="91"/>
    </location>
</feature>